<keyword evidence="1" id="KW-0378">Hydrolase</keyword>
<dbReference type="AlphaFoldDB" id="A0A066YW60"/>
<evidence type="ECO:0000313" key="1">
    <source>
        <dbReference type="EMBL" id="KDN85773.1"/>
    </source>
</evidence>
<dbReference type="RefSeq" id="WP_035862196.1">
    <property type="nucleotide sequence ID" value="NZ_KK853997.1"/>
</dbReference>
<accession>A0A066YW60</accession>
<sequence length="84" mass="9448">MNDTGPEVTQLQRLLMAYNCNLIGQLDTDRTGDIPSRPGFGYWTQSVLSSFQRENRKRLPGTTQGVYDQQTQALLQAEAQNPDC</sequence>
<dbReference type="GO" id="GO:0016787">
    <property type="term" value="F:hydrolase activity"/>
    <property type="evidence" value="ECO:0007669"/>
    <property type="project" value="UniProtKB-KW"/>
</dbReference>
<dbReference type="OrthoDB" id="4226197at2"/>
<organism evidence="1 2">
    <name type="scientific">Kitasatospora cheerisanensis KCTC 2395</name>
    <dbReference type="NCBI Taxonomy" id="1348663"/>
    <lineage>
        <taxon>Bacteria</taxon>
        <taxon>Bacillati</taxon>
        <taxon>Actinomycetota</taxon>
        <taxon>Actinomycetes</taxon>
        <taxon>Kitasatosporales</taxon>
        <taxon>Streptomycetaceae</taxon>
        <taxon>Kitasatospora</taxon>
    </lineage>
</organism>
<reference evidence="1 2" key="1">
    <citation type="submission" date="2014-05" db="EMBL/GenBank/DDBJ databases">
        <title>Draft Genome Sequence of Kitasatospora cheerisanensis KCTC 2395.</title>
        <authorList>
            <person name="Nam D.H."/>
        </authorList>
    </citation>
    <scope>NUCLEOTIDE SEQUENCE [LARGE SCALE GENOMIC DNA]</scope>
    <source>
        <strain evidence="1 2">KCTC 2395</strain>
    </source>
</reference>
<dbReference type="EMBL" id="JNBY01000078">
    <property type="protein sequence ID" value="KDN85773.1"/>
    <property type="molecule type" value="Genomic_DNA"/>
</dbReference>
<dbReference type="PATRIC" id="fig|1348663.4.peg.2352"/>
<dbReference type="HOGENOM" id="CLU_2523143_0_0_11"/>
<gene>
    <name evidence="1" type="ORF">KCH_24310</name>
</gene>
<dbReference type="Gene3D" id="1.10.101.10">
    <property type="entry name" value="PGBD-like superfamily/PGBD"/>
    <property type="match status" value="1"/>
</dbReference>
<proteinExistence type="predicted"/>
<dbReference type="Proteomes" id="UP000027178">
    <property type="component" value="Unassembled WGS sequence"/>
</dbReference>
<comment type="caution">
    <text evidence="1">The sequence shown here is derived from an EMBL/GenBank/DDBJ whole genome shotgun (WGS) entry which is preliminary data.</text>
</comment>
<dbReference type="InterPro" id="IPR036365">
    <property type="entry name" value="PGBD-like_sf"/>
</dbReference>
<name>A0A066YW60_9ACTN</name>
<evidence type="ECO:0000313" key="2">
    <source>
        <dbReference type="Proteomes" id="UP000027178"/>
    </source>
</evidence>
<dbReference type="InterPro" id="IPR036366">
    <property type="entry name" value="PGBDSf"/>
</dbReference>
<dbReference type="SUPFAM" id="SSF47090">
    <property type="entry name" value="PGBD-like"/>
    <property type="match status" value="1"/>
</dbReference>
<protein>
    <submittedName>
        <fullName evidence="1">Putative hydrolase</fullName>
    </submittedName>
</protein>
<keyword evidence="2" id="KW-1185">Reference proteome</keyword>